<feature type="non-terminal residue" evidence="2">
    <location>
        <position position="1"/>
    </location>
</feature>
<dbReference type="STRING" id="90262.A0A1X2I8R2"/>
<dbReference type="EMBL" id="MCGE01000021">
    <property type="protein sequence ID" value="ORZ11601.1"/>
    <property type="molecule type" value="Genomic_DNA"/>
</dbReference>
<keyword evidence="3" id="KW-1185">Reference proteome</keyword>
<name>A0A1X2I8R2_9FUNG</name>
<dbReference type="GO" id="GO:0031146">
    <property type="term" value="P:SCF-dependent proteasomal ubiquitin-dependent protein catabolic process"/>
    <property type="evidence" value="ECO:0007669"/>
    <property type="project" value="TreeGrafter"/>
</dbReference>
<evidence type="ECO:0000313" key="3">
    <source>
        <dbReference type="Proteomes" id="UP000193560"/>
    </source>
</evidence>
<gene>
    <name evidence="2" type="ORF">BCR42DRAFT_494094</name>
</gene>
<evidence type="ECO:0000256" key="1">
    <source>
        <dbReference type="SAM" id="MobiDB-lite"/>
    </source>
</evidence>
<dbReference type="AlphaFoldDB" id="A0A1X2I8R2"/>
<evidence type="ECO:0000313" key="2">
    <source>
        <dbReference type="EMBL" id="ORZ11601.1"/>
    </source>
</evidence>
<proteinExistence type="predicted"/>
<accession>A0A1X2I8R2</accession>
<dbReference type="OrthoDB" id="2786563at2759"/>
<feature type="region of interest" description="Disordered" evidence="1">
    <location>
        <begin position="22"/>
        <end position="41"/>
    </location>
</feature>
<dbReference type="InterPro" id="IPR032675">
    <property type="entry name" value="LRR_dom_sf"/>
</dbReference>
<sequence>MIGRSSGRQITTLNPIVITEKQTSSSNTHFDEEEGKVIDSRKRPQLPSELISIILQQRRNHQPTLYACTLVNRMFYAIATPLLWNKMVIRSRAIAESFLTCIEQFASQNPGYSPSQHIRQLHLRGHFLTDTYLTRLLPHVPQLTHLELSYPSKLTAAAIEWIPHYCQHLKSLHLQNIFLTRLIMTALSLHCCQLHQLCLYGCSMEQPNLLQPLIQHCPLEELTIFGRKTNEHEQTTAMDIVLRDHLTYLKLVGLSRITMKTLLLSATATTHSPASTETGTSAAAATTTTTCLWPHLTKFIYHKCLDIDDTVWILFIKSHPQLQDISLGDASLLTDDSLDAMSVWLPNLTHLEFIYNEHISPEGIRRLIRQAARSLVSIQLIDCARITKSDFPGVRDHDFLDDMIELDEMIISKIRTCAI</sequence>
<dbReference type="Gene3D" id="3.80.10.10">
    <property type="entry name" value="Ribonuclease Inhibitor"/>
    <property type="match status" value="1"/>
</dbReference>
<reference evidence="2 3" key="1">
    <citation type="submission" date="2016-07" db="EMBL/GenBank/DDBJ databases">
        <title>Pervasive Adenine N6-methylation of Active Genes in Fungi.</title>
        <authorList>
            <consortium name="DOE Joint Genome Institute"/>
            <person name="Mondo S.J."/>
            <person name="Dannebaum R.O."/>
            <person name="Kuo R.C."/>
            <person name="Labutti K."/>
            <person name="Haridas S."/>
            <person name="Kuo A."/>
            <person name="Salamov A."/>
            <person name="Ahrendt S.R."/>
            <person name="Lipzen A."/>
            <person name="Sullivan W."/>
            <person name="Andreopoulos W.B."/>
            <person name="Clum A."/>
            <person name="Lindquist E."/>
            <person name="Daum C."/>
            <person name="Ramamoorthy G.K."/>
            <person name="Gryganskyi A."/>
            <person name="Culley D."/>
            <person name="Magnuson J.K."/>
            <person name="James T.Y."/>
            <person name="O'Malley M.A."/>
            <person name="Stajich J.E."/>
            <person name="Spatafora J.W."/>
            <person name="Visel A."/>
            <person name="Grigoriev I.V."/>
        </authorList>
    </citation>
    <scope>NUCLEOTIDE SEQUENCE [LARGE SCALE GENOMIC DNA]</scope>
    <source>
        <strain evidence="2 3">NRRL 1336</strain>
    </source>
</reference>
<dbReference type="GO" id="GO:0019005">
    <property type="term" value="C:SCF ubiquitin ligase complex"/>
    <property type="evidence" value="ECO:0007669"/>
    <property type="project" value="TreeGrafter"/>
</dbReference>
<dbReference type="Proteomes" id="UP000193560">
    <property type="component" value="Unassembled WGS sequence"/>
</dbReference>
<dbReference type="PANTHER" id="PTHR13318">
    <property type="entry name" value="PARTNER OF PAIRED, ISOFORM B-RELATED"/>
    <property type="match status" value="1"/>
</dbReference>
<comment type="caution">
    <text evidence="2">The sequence shown here is derived from an EMBL/GenBank/DDBJ whole genome shotgun (WGS) entry which is preliminary data.</text>
</comment>
<dbReference type="SUPFAM" id="SSF52047">
    <property type="entry name" value="RNI-like"/>
    <property type="match status" value="1"/>
</dbReference>
<protein>
    <submittedName>
        <fullName evidence="2">Uncharacterized protein</fullName>
    </submittedName>
</protein>
<organism evidence="2 3">
    <name type="scientific">Absidia repens</name>
    <dbReference type="NCBI Taxonomy" id="90262"/>
    <lineage>
        <taxon>Eukaryota</taxon>
        <taxon>Fungi</taxon>
        <taxon>Fungi incertae sedis</taxon>
        <taxon>Mucoromycota</taxon>
        <taxon>Mucoromycotina</taxon>
        <taxon>Mucoromycetes</taxon>
        <taxon>Mucorales</taxon>
        <taxon>Cunninghamellaceae</taxon>
        <taxon>Absidia</taxon>
    </lineage>
</organism>